<evidence type="ECO:0000313" key="1">
    <source>
        <dbReference type="EMBL" id="KAJ9671571.1"/>
    </source>
</evidence>
<proteinExistence type="predicted"/>
<organism evidence="1 2">
    <name type="scientific">Vitis rotundifolia</name>
    <name type="common">Muscadine grape</name>
    <dbReference type="NCBI Taxonomy" id="103349"/>
    <lineage>
        <taxon>Eukaryota</taxon>
        <taxon>Viridiplantae</taxon>
        <taxon>Streptophyta</taxon>
        <taxon>Embryophyta</taxon>
        <taxon>Tracheophyta</taxon>
        <taxon>Spermatophyta</taxon>
        <taxon>Magnoliopsida</taxon>
        <taxon>eudicotyledons</taxon>
        <taxon>Gunneridae</taxon>
        <taxon>Pentapetalae</taxon>
        <taxon>rosids</taxon>
        <taxon>Vitales</taxon>
        <taxon>Vitaceae</taxon>
        <taxon>Viteae</taxon>
        <taxon>Vitis</taxon>
    </lineage>
</organism>
<dbReference type="AlphaFoldDB" id="A0AA38YJI5"/>
<evidence type="ECO:0000313" key="2">
    <source>
        <dbReference type="Proteomes" id="UP001168098"/>
    </source>
</evidence>
<gene>
    <name evidence="1" type="ORF">PVL29_025333</name>
</gene>
<keyword evidence="2" id="KW-1185">Reference proteome</keyword>
<name>A0AA38YJI5_VITRO</name>
<accession>A0AA38YJI5</accession>
<comment type="caution">
    <text evidence="1">The sequence shown here is derived from an EMBL/GenBank/DDBJ whole genome shotgun (WGS) entry which is preliminary data.</text>
</comment>
<dbReference type="EMBL" id="JARBHA010000019">
    <property type="protein sequence ID" value="KAJ9671571.1"/>
    <property type="molecule type" value="Genomic_DNA"/>
</dbReference>
<sequence>MIDCNKVCQGLPYKCIDGKCICGQAEETLVFNSAPQLEAIIPEKSCSSDKDCSTITCVSLGRAKCIDGKCVCQI</sequence>
<evidence type="ECO:0008006" key="3">
    <source>
        <dbReference type="Google" id="ProtNLM"/>
    </source>
</evidence>
<dbReference type="Proteomes" id="UP001168098">
    <property type="component" value="Unassembled WGS sequence"/>
</dbReference>
<reference evidence="1 2" key="1">
    <citation type="journal article" date="2023" name="BMC Biotechnol.">
        <title>Vitis rotundifolia cv Carlos genome sequencing.</title>
        <authorList>
            <person name="Huff M."/>
            <person name="Hulse-Kemp A."/>
            <person name="Scheffler B."/>
            <person name="Youngblood R."/>
            <person name="Simpson S."/>
            <person name="Babiker E."/>
            <person name="Staton M."/>
        </authorList>
    </citation>
    <scope>NUCLEOTIDE SEQUENCE [LARGE SCALE GENOMIC DNA]</scope>
    <source>
        <tissue evidence="1">Leaf</tissue>
    </source>
</reference>
<protein>
    <recommendedName>
        <fullName evidence="3">EB domain-containing protein</fullName>
    </recommendedName>
</protein>